<keyword evidence="8 9" id="KW-0472">Membrane</keyword>
<dbReference type="Pfam" id="PF00528">
    <property type="entry name" value="BPD_transp_1"/>
    <property type="match status" value="1"/>
</dbReference>
<dbReference type="InterPro" id="IPR000515">
    <property type="entry name" value="MetI-like"/>
</dbReference>
<evidence type="ECO:0000256" key="9">
    <source>
        <dbReference type="RuleBase" id="RU363032"/>
    </source>
</evidence>
<gene>
    <name evidence="12" type="primary">phnE</name>
    <name evidence="12" type="ORF">FIV42_20480</name>
</gene>
<keyword evidence="5" id="KW-0547">Nucleotide-binding</keyword>
<dbReference type="AlphaFoldDB" id="A0A4Y6PXP3"/>
<accession>A0A4Y6PXP3</accession>
<dbReference type="InterPro" id="IPR003593">
    <property type="entry name" value="AAA+_ATPase"/>
</dbReference>
<dbReference type="Gene3D" id="3.40.50.300">
    <property type="entry name" value="P-loop containing nucleotide triphosphate hydrolases"/>
    <property type="match status" value="1"/>
</dbReference>
<dbReference type="InterPro" id="IPR027417">
    <property type="entry name" value="P-loop_NTPase"/>
</dbReference>
<dbReference type="InterPro" id="IPR035906">
    <property type="entry name" value="MetI-like_sf"/>
</dbReference>
<keyword evidence="4 9" id="KW-0812">Transmembrane</keyword>
<evidence type="ECO:0000313" key="12">
    <source>
        <dbReference type="EMBL" id="QDG53033.1"/>
    </source>
</evidence>
<dbReference type="GO" id="GO:0016887">
    <property type="term" value="F:ATP hydrolysis activity"/>
    <property type="evidence" value="ECO:0007669"/>
    <property type="project" value="InterPro"/>
</dbReference>
<dbReference type="InterPro" id="IPR005769">
    <property type="entry name" value="PhnE/PtxC"/>
</dbReference>
<dbReference type="InterPro" id="IPR003439">
    <property type="entry name" value="ABC_transporter-like_ATP-bd"/>
</dbReference>
<proteinExistence type="inferred from homology"/>
<keyword evidence="2 9" id="KW-0813">Transport</keyword>
<dbReference type="Gene3D" id="1.10.3720.10">
    <property type="entry name" value="MetI-like"/>
    <property type="match status" value="1"/>
</dbReference>
<feature type="transmembrane region" description="Helical" evidence="9">
    <location>
        <begin position="288"/>
        <end position="305"/>
    </location>
</feature>
<protein>
    <submittedName>
        <fullName evidence="12">Phosphonate ABC transporter, permease protein PhnE</fullName>
    </submittedName>
</protein>
<evidence type="ECO:0000256" key="2">
    <source>
        <dbReference type="ARBA" id="ARBA00022448"/>
    </source>
</evidence>
<feature type="transmembrane region" description="Helical" evidence="9">
    <location>
        <begin position="395"/>
        <end position="421"/>
    </location>
</feature>
<dbReference type="OrthoDB" id="7820570at2"/>
<comment type="subcellular location">
    <subcellularLocation>
        <location evidence="1 9">Cell membrane</location>
        <topology evidence="1 9">Multi-pass membrane protein</topology>
    </subcellularLocation>
</comment>
<keyword evidence="3" id="KW-1003">Cell membrane</keyword>
<sequence length="538" mass="58014">MSHPQTAISVADLRVEYLDQGRKVRALDGISLEIRQGEKVAVIGPSGSGKSTFIRVLSGLVEPSEGHVEVAGRRLGPNGAIPREHYRDVGLVFQSHGLVPQLSARRNVLCGRLFDYGPAAVGFRPEHDAKAEEYLRHLGLGERIDVPVSRLSGGERQRVALARLLLQNPSVALLDEPISNLDVHWATRAVDSLQELRDGEGTVVMVAHDLDLARMWADRVVYLRDGRLVADGDPDAVCRQFEELGDTVETSPDDAETDGALAGQVAGQEAGKEEPDEPLSPGMNRKGFYALVGAGLIAAFIWAAIGVEFSASKLFGNLDNAADFLGRLFPPDFSDGVTEPVLASLIETIQMALLGTSLAAVLSLPIAVMAARNISPGWLRTGARLVLNLLRTVPSIIWGLFFVAIVGLGPFPGILALTFYASGYLGKFYYEGIESIDIKPLRALKTVGAGRIHRFRFGVLPQVIPLLLGYTLYMFEYNVRSASILGVVGAGGIGFYLYTYINNFNYAKATTALLALLVVVTAIDALSSVLRRRLGQAA</sequence>
<dbReference type="NCBIfam" id="TIGR01097">
    <property type="entry name" value="PhnE"/>
    <property type="match status" value="1"/>
</dbReference>
<dbReference type="GO" id="GO:0015416">
    <property type="term" value="F:ABC-type phosphonate transporter activity"/>
    <property type="evidence" value="ECO:0007669"/>
    <property type="project" value="InterPro"/>
</dbReference>
<dbReference type="EMBL" id="CP041186">
    <property type="protein sequence ID" value="QDG53033.1"/>
    <property type="molecule type" value="Genomic_DNA"/>
</dbReference>
<evidence type="ECO:0000313" key="13">
    <source>
        <dbReference type="Proteomes" id="UP000315995"/>
    </source>
</evidence>
<feature type="transmembrane region" description="Helical" evidence="9">
    <location>
        <begin position="507"/>
        <end position="526"/>
    </location>
</feature>
<evidence type="ECO:0000259" key="10">
    <source>
        <dbReference type="PROSITE" id="PS50893"/>
    </source>
</evidence>
<dbReference type="PROSITE" id="PS50893">
    <property type="entry name" value="ABC_TRANSPORTER_2"/>
    <property type="match status" value="1"/>
</dbReference>
<dbReference type="SMART" id="SM00382">
    <property type="entry name" value="AAA"/>
    <property type="match status" value="1"/>
</dbReference>
<dbReference type="PANTHER" id="PTHR30043">
    <property type="entry name" value="PHOSPHONATES TRANSPORT SYSTEM PERMEASE PROTEIN"/>
    <property type="match status" value="1"/>
</dbReference>
<name>A0A4Y6PXP3_PERCE</name>
<evidence type="ECO:0000256" key="8">
    <source>
        <dbReference type="ARBA" id="ARBA00023136"/>
    </source>
</evidence>
<feature type="transmembrane region" description="Helical" evidence="9">
    <location>
        <begin position="455"/>
        <end position="475"/>
    </location>
</feature>
<evidence type="ECO:0000256" key="6">
    <source>
        <dbReference type="ARBA" id="ARBA00022840"/>
    </source>
</evidence>
<feature type="transmembrane region" description="Helical" evidence="9">
    <location>
        <begin position="349"/>
        <end position="374"/>
    </location>
</feature>
<dbReference type="SUPFAM" id="SSF161098">
    <property type="entry name" value="MetI-like"/>
    <property type="match status" value="1"/>
</dbReference>
<evidence type="ECO:0000259" key="11">
    <source>
        <dbReference type="PROSITE" id="PS50928"/>
    </source>
</evidence>
<accession>A0A5B8Y8G1</accession>
<evidence type="ECO:0000256" key="4">
    <source>
        <dbReference type="ARBA" id="ARBA00022692"/>
    </source>
</evidence>
<keyword evidence="7 9" id="KW-1133">Transmembrane helix</keyword>
<dbReference type="PROSITE" id="PS00211">
    <property type="entry name" value="ABC_TRANSPORTER_1"/>
    <property type="match status" value="1"/>
</dbReference>
<reference evidence="12 13" key="1">
    <citation type="submission" date="2019-06" db="EMBL/GenBank/DDBJ databases">
        <title>Persicimonas caeni gen. nov., sp. nov., a predatory bacterium isolated from solar saltern.</title>
        <authorList>
            <person name="Wang S."/>
        </authorList>
    </citation>
    <scope>NUCLEOTIDE SEQUENCE [LARGE SCALE GENOMIC DNA]</scope>
    <source>
        <strain evidence="12 13">YN101</strain>
    </source>
</reference>
<keyword evidence="13" id="KW-1185">Reference proteome</keyword>
<dbReference type="SUPFAM" id="SSF52540">
    <property type="entry name" value="P-loop containing nucleoside triphosphate hydrolases"/>
    <property type="match status" value="1"/>
</dbReference>
<dbReference type="PANTHER" id="PTHR30043:SF1">
    <property type="entry name" value="ABC TRANSPORT SYSTEM PERMEASE PROTEIN P69"/>
    <property type="match status" value="1"/>
</dbReference>
<dbReference type="CDD" id="cd06261">
    <property type="entry name" value="TM_PBP2"/>
    <property type="match status" value="1"/>
</dbReference>
<feature type="domain" description="ABC transporter" evidence="10">
    <location>
        <begin position="8"/>
        <end position="250"/>
    </location>
</feature>
<dbReference type="GO" id="GO:0005886">
    <property type="term" value="C:plasma membrane"/>
    <property type="evidence" value="ECO:0007669"/>
    <property type="project" value="UniProtKB-SubCell"/>
</dbReference>
<dbReference type="Proteomes" id="UP000315995">
    <property type="component" value="Chromosome"/>
</dbReference>
<organism evidence="12 13">
    <name type="scientific">Persicimonas caeni</name>
    <dbReference type="NCBI Taxonomy" id="2292766"/>
    <lineage>
        <taxon>Bacteria</taxon>
        <taxon>Deltaproteobacteria</taxon>
        <taxon>Bradymonadales</taxon>
        <taxon>Bradymonadaceae</taxon>
        <taxon>Persicimonas</taxon>
    </lineage>
</organism>
<evidence type="ECO:0000256" key="3">
    <source>
        <dbReference type="ARBA" id="ARBA00022475"/>
    </source>
</evidence>
<evidence type="ECO:0000256" key="5">
    <source>
        <dbReference type="ARBA" id="ARBA00022741"/>
    </source>
</evidence>
<dbReference type="GO" id="GO:0005524">
    <property type="term" value="F:ATP binding"/>
    <property type="evidence" value="ECO:0007669"/>
    <property type="project" value="UniProtKB-KW"/>
</dbReference>
<dbReference type="RefSeq" id="WP_141199494.1">
    <property type="nucleotide sequence ID" value="NZ_CP041186.1"/>
</dbReference>
<evidence type="ECO:0000256" key="1">
    <source>
        <dbReference type="ARBA" id="ARBA00004651"/>
    </source>
</evidence>
<keyword evidence="6" id="KW-0067">ATP-binding</keyword>
<feature type="domain" description="ABC transmembrane type-1" evidence="11">
    <location>
        <begin position="345"/>
        <end position="527"/>
    </location>
</feature>
<dbReference type="Pfam" id="PF00005">
    <property type="entry name" value="ABC_tran"/>
    <property type="match status" value="1"/>
</dbReference>
<dbReference type="PROSITE" id="PS50928">
    <property type="entry name" value="ABC_TM1"/>
    <property type="match status" value="1"/>
</dbReference>
<comment type="similarity">
    <text evidence="9">Belongs to the binding-protein-dependent transport system permease family.</text>
</comment>
<feature type="transmembrane region" description="Helical" evidence="9">
    <location>
        <begin position="482"/>
        <end position="501"/>
    </location>
</feature>
<dbReference type="InterPro" id="IPR017871">
    <property type="entry name" value="ABC_transporter-like_CS"/>
</dbReference>
<evidence type="ECO:0000256" key="7">
    <source>
        <dbReference type="ARBA" id="ARBA00022989"/>
    </source>
</evidence>